<dbReference type="EMBL" id="CP026512">
    <property type="protein sequence ID" value="QAX82148.1"/>
    <property type="molecule type" value="Genomic_DNA"/>
</dbReference>
<sequence length="43" mass="5204">MYNTRVGNMQYTSIKNDMYRFAMSINLLVCLFRDIICLEVYIF</sequence>
<keyword evidence="3" id="KW-1185">Reference proteome</keyword>
<proteinExistence type="predicted"/>
<keyword evidence="1" id="KW-1133">Transmembrane helix</keyword>
<evidence type="ECO:0000313" key="3">
    <source>
        <dbReference type="Proteomes" id="UP000288953"/>
    </source>
</evidence>
<evidence type="ECO:0000256" key="1">
    <source>
        <dbReference type="SAM" id="Phobius"/>
    </source>
</evidence>
<keyword evidence="1" id="KW-0472">Membrane</keyword>
<protein>
    <submittedName>
        <fullName evidence="2">Uncharacterized protein</fullName>
    </submittedName>
</protein>
<name>A0ABX5R9B1_9PSED</name>
<gene>
    <name evidence="2" type="ORF">C3B55_00838</name>
</gene>
<dbReference type="Proteomes" id="UP000288953">
    <property type="component" value="Chromosome"/>
</dbReference>
<accession>A0ABX5R9B1</accession>
<keyword evidence="1" id="KW-0812">Transmembrane</keyword>
<evidence type="ECO:0000313" key="2">
    <source>
        <dbReference type="EMBL" id="QAX82148.1"/>
    </source>
</evidence>
<organism evidence="2 3">
    <name type="scientific">Candidatus Pseudomonas adelgestsugas</name>
    <dbReference type="NCBI Taxonomy" id="1302376"/>
    <lineage>
        <taxon>Bacteria</taxon>
        <taxon>Pseudomonadati</taxon>
        <taxon>Pseudomonadota</taxon>
        <taxon>Gammaproteobacteria</taxon>
        <taxon>Pseudomonadales</taxon>
        <taxon>Pseudomonadaceae</taxon>
        <taxon>Pseudomonas</taxon>
    </lineage>
</organism>
<feature type="transmembrane region" description="Helical" evidence="1">
    <location>
        <begin position="21"/>
        <end position="42"/>
    </location>
</feature>
<reference evidence="2 3" key="1">
    <citation type="journal article" date="2018" name="Genome Biol. Evol.">
        <title>Partnering With a Pest: Genomes of Hemlock Woolly Adelgid Symbionts Reveal Atypical Nutritional Provisioning Patterns in Dual-Obligate Bacteria.</title>
        <authorList>
            <person name="Weglarz K.M."/>
            <person name="Havill N.P."/>
            <person name="Burke G.R."/>
            <person name="von Dohlen C.D."/>
        </authorList>
    </citation>
    <scope>NUCLEOTIDE SEQUENCE [LARGE SCALE GENOMIC DNA]</scope>
    <source>
        <strain evidence="2 3">HWA_ENA</strain>
    </source>
</reference>